<name>C4XTA1_SOLM1</name>
<dbReference type="AlphaFoldDB" id="C4XTA1"/>
<dbReference type="KEGG" id="dma:DMR_24070"/>
<keyword evidence="2" id="KW-1185">Reference proteome</keyword>
<protein>
    <submittedName>
        <fullName evidence="1">Uncharacterized protein</fullName>
    </submittedName>
</protein>
<proteinExistence type="predicted"/>
<evidence type="ECO:0000313" key="2">
    <source>
        <dbReference type="Proteomes" id="UP000009071"/>
    </source>
</evidence>
<reference evidence="1 2" key="1">
    <citation type="journal article" date="2009" name="Genome Res.">
        <title>Whole genome sequence of Desulfovibrio magneticus strain RS-1 revealed common gene clusters in magnetotactic bacteria.</title>
        <authorList>
            <person name="Nakazawa H."/>
            <person name="Arakaki A."/>
            <person name="Narita-Yamada S."/>
            <person name="Yashiro I."/>
            <person name="Jinno K."/>
            <person name="Aoki N."/>
            <person name="Tsuruyama A."/>
            <person name="Okamura Y."/>
            <person name="Tanikawa S."/>
            <person name="Fujita N."/>
            <person name="Takeyama H."/>
            <person name="Matsunaga T."/>
        </authorList>
    </citation>
    <scope>NUCLEOTIDE SEQUENCE [LARGE SCALE GENOMIC DNA]</scope>
    <source>
        <strain evidence="2">ATCC 700980 / DSM 13731 / RS-1</strain>
    </source>
</reference>
<dbReference type="Proteomes" id="UP000009071">
    <property type="component" value="Chromosome"/>
</dbReference>
<dbReference type="HOGENOM" id="CLU_3042753_0_0_7"/>
<sequence length="54" mass="6075">MKTYVFAEFQESREAVFGDIVGKSVCQSARISETSILTGSQVHPVNWLFSQDIH</sequence>
<accession>C4XTA1</accession>
<organism evidence="1 2">
    <name type="scientific">Solidesulfovibrio magneticus (strain ATCC 700980 / DSM 13731 / RS-1)</name>
    <name type="common">Desulfovibrio magneticus</name>
    <dbReference type="NCBI Taxonomy" id="573370"/>
    <lineage>
        <taxon>Bacteria</taxon>
        <taxon>Pseudomonadati</taxon>
        <taxon>Thermodesulfobacteriota</taxon>
        <taxon>Desulfovibrionia</taxon>
        <taxon>Desulfovibrionales</taxon>
        <taxon>Desulfovibrionaceae</taxon>
        <taxon>Solidesulfovibrio</taxon>
    </lineage>
</organism>
<dbReference type="EMBL" id="AP010904">
    <property type="protein sequence ID" value="BAH75898.1"/>
    <property type="molecule type" value="Genomic_DNA"/>
</dbReference>
<evidence type="ECO:0000313" key="1">
    <source>
        <dbReference type="EMBL" id="BAH75898.1"/>
    </source>
</evidence>
<gene>
    <name evidence="1" type="ordered locus">DMR_24070</name>
</gene>